<evidence type="ECO:0000256" key="1">
    <source>
        <dbReference type="SAM" id="Phobius"/>
    </source>
</evidence>
<feature type="transmembrane region" description="Helical" evidence="1">
    <location>
        <begin position="119"/>
        <end position="138"/>
    </location>
</feature>
<feature type="transmembrane region" description="Helical" evidence="1">
    <location>
        <begin position="16"/>
        <end position="35"/>
    </location>
</feature>
<keyword evidence="1" id="KW-0812">Transmembrane</keyword>
<dbReference type="Pfam" id="PF09819">
    <property type="entry name" value="ABC_cobalt"/>
    <property type="match status" value="1"/>
</dbReference>
<feature type="transmembrane region" description="Helical" evidence="1">
    <location>
        <begin position="79"/>
        <end position="99"/>
    </location>
</feature>
<accession>A0A0R2ABK4</accession>
<keyword evidence="1" id="KW-1133">Transmembrane helix</keyword>
<proteinExistence type="predicted"/>
<feature type="transmembrane region" description="Helical" evidence="1">
    <location>
        <begin position="150"/>
        <end position="175"/>
    </location>
</feature>
<dbReference type="PATRIC" id="fig|1423718.3.peg.1751"/>
<comment type="caution">
    <text evidence="2">The sequence shown here is derived from an EMBL/GenBank/DDBJ whole genome shotgun (WGS) entry which is preliminary data.</text>
</comment>
<evidence type="ECO:0000313" key="2">
    <source>
        <dbReference type="EMBL" id="KRM64846.1"/>
    </source>
</evidence>
<dbReference type="OrthoDB" id="8017424at2"/>
<gene>
    <name evidence="2" type="ORF">FC14_GL001689</name>
</gene>
<reference evidence="2 3" key="1">
    <citation type="journal article" date="2015" name="Genome Announc.">
        <title>Expanding the biotechnology potential of lactobacilli through comparative genomics of 213 strains and associated genera.</title>
        <authorList>
            <person name="Sun Z."/>
            <person name="Harris H.M."/>
            <person name="McCann A."/>
            <person name="Guo C."/>
            <person name="Argimon S."/>
            <person name="Zhang W."/>
            <person name="Yang X."/>
            <person name="Jeffery I.B."/>
            <person name="Cooney J.C."/>
            <person name="Kagawa T.F."/>
            <person name="Liu W."/>
            <person name="Song Y."/>
            <person name="Salvetti E."/>
            <person name="Wrobel A."/>
            <person name="Rasinkangas P."/>
            <person name="Parkhill J."/>
            <person name="Rea M.C."/>
            <person name="O'Sullivan O."/>
            <person name="Ritari J."/>
            <person name="Douillard F.P."/>
            <person name="Paul Ross R."/>
            <person name="Yang R."/>
            <person name="Briner A.E."/>
            <person name="Felis G.E."/>
            <person name="de Vos W.M."/>
            <person name="Barrangou R."/>
            <person name="Klaenhammer T.R."/>
            <person name="Caufield P.W."/>
            <person name="Cui Y."/>
            <person name="Zhang H."/>
            <person name="O'Toole P.W."/>
        </authorList>
    </citation>
    <scope>NUCLEOTIDE SEQUENCE [LARGE SCALE GENOMIC DNA]</scope>
    <source>
        <strain evidence="2 3">DSM 20509</strain>
    </source>
</reference>
<dbReference type="Proteomes" id="UP000051008">
    <property type="component" value="Unassembled WGS sequence"/>
</dbReference>
<feature type="transmembrane region" description="Helical" evidence="1">
    <location>
        <begin position="47"/>
        <end position="67"/>
    </location>
</feature>
<protein>
    <submittedName>
        <fullName evidence="2">Uncharacterized protein</fullName>
    </submittedName>
</protein>
<dbReference type="PIRSF" id="PIRSF037394">
    <property type="entry name" value="ABC_thiamine-permease_YkoE_prd"/>
    <property type="match status" value="1"/>
</dbReference>
<sequence>MQTTNQKKKAWSLQDVILLAIIAIFFGIIYQLWGYTYYALAATPLKVYANDATLGVWIMAGPLAAILLKKAGASVIGEVLAATVEMLLFSSWGAANLISGLIQGLASELGFTLTAYKNWGALSLILATITSTIVTFAWDLFQSGYAAYNFALLVSLFIIRLLSIGFFAGLLVYWIKALLSKSGLVR</sequence>
<dbReference type="EMBL" id="AYYP01000024">
    <property type="protein sequence ID" value="KRM64846.1"/>
    <property type="molecule type" value="Genomic_DNA"/>
</dbReference>
<keyword evidence="3" id="KW-1185">Reference proteome</keyword>
<organism evidence="2 3">
    <name type="scientific">Ligilactobacillus agilis DSM 20509</name>
    <dbReference type="NCBI Taxonomy" id="1423718"/>
    <lineage>
        <taxon>Bacteria</taxon>
        <taxon>Bacillati</taxon>
        <taxon>Bacillota</taxon>
        <taxon>Bacilli</taxon>
        <taxon>Lactobacillales</taxon>
        <taxon>Lactobacillaceae</taxon>
        <taxon>Ligilactobacillus</taxon>
    </lineage>
</organism>
<dbReference type="InterPro" id="IPR017195">
    <property type="entry name" value="ABC_thiamin-permease_prd"/>
</dbReference>
<keyword evidence="1" id="KW-0472">Membrane</keyword>
<dbReference type="AlphaFoldDB" id="A0A0R2ABK4"/>
<dbReference type="RefSeq" id="WP_056976554.1">
    <property type="nucleotide sequence ID" value="NZ_AYYP01000024.1"/>
</dbReference>
<name>A0A0R2ABK4_9LACO</name>
<evidence type="ECO:0000313" key="3">
    <source>
        <dbReference type="Proteomes" id="UP000051008"/>
    </source>
</evidence>